<evidence type="ECO:0000313" key="1">
    <source>
        <dbReference type="EMBL" id="MDU9001456.1"/>
    </source>
</evidence>
<geneLocation type="plasmid" evidence="1">
    <name>unnamed1</name>
</geneLocation>
<dbReference type="Pfam" id="PF00378">
    <property type="entry name" value="ECH_1"/>
    <property type="match status" value="1"/>
</dbReference>
<dbReference type="InterPro" id="IPR029045">
    <property type="entry name" value="ClpP/crotonase-like_dom_sf"/>
</dbReference>
<evidence type="ECO:0000313" key="2">
    <source>
        <dbReference type="Proteomes" id="UP001257627"/>
    </source>
</evidence>
<comment type="caution">
    <text evidence="1">The sequence shown here is derived from an EMBL/GenBank/DDBJ whole genome shotgun (WGS) entry which is preliminary data.</text>
</comment>
<accession>A0ABU3V5L5</accession>
<dbReference type="PANTHER" id="PTHR11941">
    <property type="entry name" value="ENOYL-COA HYDRATASE-RELATED"/>
    <property type="match status" value="1"/>
</dbReference>
<gene>
    <name evidence="1" type="ORF">PU648_56395</name>
</gene>
<dbReference type="InterPro" id="IPR001753">
    <property type="entry name" value="Enoyl-CoA_hydra/iso"/>
</dbReference>
<organism evidence="1 2">
    <name type="scientific">Streptomyces mirabilis</name>
    <dbReference type="NCBI Taxonomy" id="68239"/>
    <lineage>
        <taxon>Bacteria</taxon>
        <taxon>Bacillati</taxon>
        <taxon>Actinomycetota</taxon>
        <taxon>Actinomycetes</taxon>
        <taxon>Kitasatosporales</taxon>
        <taxon>Streptomycetaceae</taxon>
        <taxon>Streptomyces</taxon>
    </lineage>
</organism>
<dbReference type="Gene3D" id="3.90.226.10">
    <property type="entry name" value="2-enoyl-CoA Hydratase, Chain A, domain 1"/>
    <property type="match status" value="1"/>
</dbReference>
<sequence length="275" mass="30241">MSNTATASTHAPVRAEQQGPGYWRVTFDNPPLNLYEPEVESALAKIVDQLETDPDVKVVVFDSAVPDFFMAHLNLGRVAEFGEGMPAWFDMIGRLGNARFITVGSLRGRARGIGNEFLTTLDVRFASRERAVLSQLEIGTGIIPGCGGIQRLVQLTGRSRALEIITSGEDYDADTAALYGWVNRAVPDAELDAVVDRFAWRIASFDTDALRAVKEIINEEAPLHSPDDLAATHQRFAGLLARDFVQQRLQLSAKASPEVIYDLELNMGERLGPRD</sequence>
<name>A0ABU3V5L5_9ACTN</name>
<dbReference type="CDD" id="cd06558">
    <property type="entry name" value="crotonase-like"/>
    <property type="match status" value="1"/>
</dbReference>
<protein>
    <submittedName>
        <fullName evidence="1">Enoyl-CoA hydratase/isomerase family protein</fullName>
    </submittedName>
</protein>
<keyword evidence="1" id="KW-0614">Plasmid</keyword>
<proteinExistence type="predicted"/>
<reference evidence="1 2" key="1">
    <citation type="submission" date="2023-02" db="EMBL/GenBank/DDBJ databases">
        <authorList>
            <person name="Maleckis M."/>
        </authorList>
    </citation>
    <scope>NUCLEOTIDE SEQUENCE [LARGE SCALE GENOMIC DNA]</scope>
    <source>
        <strain evidence="1 2">P8-A2</strain>
        <plasmid evidence="1">unnamed1</plasmid>
    </source>
</reference>
<keyword evidence="2" id="KW-1185">Reference proteome</keyword>
<dbReference type="SUPFAM" id="SSF52096">
    <property type="entry name" value="ClpP/crotonase"/>
    <property type="match status" value="1"/>
</dbReference>
<dbReference type="Proteomes" id="UP001257627">
    <property type="component" value="Unassembled WGS sequence"/>
</dbReference>
<dbReference type="RefSeq" id="WP_266944422.1">
    <property type="nucleotide sequence ID" value="NZ_JAPEMK010000002.1"/>
</dbReference>
<dbReference type="PANTHER" id="PTHR11941:SF54">
    <property type="entry name" value="ENOYL-COA HYDRATASE, MITOCHONDRIAL"/>
    <property type="match status" value="1"/>
</dbReference>
<dbReference type="EMBL" id="JARAKF010000003">
    <property type="protein sequence ID" value="MDU9001456.1"/>
    <property type="molecule type" value="Genomic_DNA"/>
</dbReference>